<evidence type="ECO:0000313" key="3">
    <source>
        <dbReference type="EMBL" id="CAD7231646.1"/>
    </source>
</evidence>
<dbReference type="InterPro" id="IPR023393">
    <property type="entry name" value="START-like_dom_sf"/>
</dbReference>
<dbReference type="GO" id="GO:0045600">
    <property type="term" value="P:positive regulation of fat cell differentiation"/>
    <property type="evidence" value="ECO:0007669"/>
    <property type="project" value="InterPro"/>
</dbReference>
<evidence type="ECO:0000256" key="2">
    <source>
        <dbReference type="SAM" id="SignalP"/>
    </source>
</evidence>
<dbReference type="EMBL" id="OB663736">
    <property type="protein sequence ID" value="CAD7231646.1"/>
    <property type="molecule type" value="Genomic_DNA"/>
</dbReference>
<sequence>MAFAIFIGILCCVNVVIVTVINAQSPPPPPTTQDLREWERYWVQLGDIAGREFPKILSMPGWLLKDEDELSGVKVYEANYTDNIFGGKYTNVIQKAEATLNAPLRYIFGDFHFKIEKMGDWSPIMKPGDTKILARSYPQAPVPLPPRHFTVLEKTMQSKDASNRPVFYKVGLDVELPRSIRIPPEASDDERRAFQGVGGIVIVQDPSDPSSRSKVTFISNMDYVNPAFPAEDCGSEETLTNEDCGSEETLTNEDCGSEETLTNEDCGSEETLTNEDCGSEETLTNEDCGSEETLTNEDCGSEETLTNEDCGSEETLTNEDCGSEETLTNEDCGSEETLTNEDCGSEETLTNEDCGSEETLTNEDCGSEETLTNEDCGSEETLTNEDCGSEETLTNEDCGSEETLTNEDCGSEETLTNEDCGSEET</sequence>
<dbReference type="GO" id="GO:0005634">
    <property type="term" value="C:nucleus"/>
    <property type="evidence" value="ECO:0007669"/>
    <property type="project" value="InterPro"/>
</dbReference>
<dbReference type="AlphaFoldDB" id="A0A7R8WJG1"/>
<feature type="region of interest" description="Disordered" evidence="1">
    <location>
        <begin position="233"/>
        <end position="425"/>
    </location>
</feature>
<reference evidence="3" key="1">
    <citation type="submission" date="2020-11" db="EMBL/GenBank/DDBJ databases">
        <authorList>
            <person name="Tran Van P."/>
        </authorList>
    </citation>
    <scope>NUCLEOTIDE SEQUENCE</scope>
</reference>
<evidence type="ECO:0000256" key="1">
    <source>
        <dbReference type="SAM" id="MobiDB-lite"/>
    </source>
</evidence>
<gene>
    <name evidence="3" type="ORF">CTOB1V02_LOCUS9493</name>
</gene>
<dbReference type="PANTHER" id="PTHR39227:SF1">
    <property type="entry name" value="ADIPOGENESIS REGULATORY FACTOR"/>
    <property type="match status" value="1"/>
</dbReference>
<organism evidence="3">
    <name type="scientific">Cyprideis torosa</name>
    <dbReference type="NCBI Taxonomy" id="163714"/>
    <lineage>
        <taxon>Eukaryota</taxon>
        <taxon>Metazoa</taxon>
        <taxon>Ecdysozoa</taxon>
        <taxon>Arthropoda</taxon>
        <taxon>Crustacea</taxon>
        <taxon>Oligostraca</taxon>
        <taxon>Ostracoda</taxon>
        <taxon>Podocopa</taxon>
        <taxon>Podocopida</taxon>
        <taxon>Cytherocopina</taxon>
        <taxon>Cytheroidea</taxon>
        <taxon>Cytherideidae</taxon>
        <taxon>Cyprideis</taxon>
    </lineage>
</organism>
<feature type="chain" id="PRO_5043389031" evidence="2">
    <location>
        <begin position="24"/>
        <end position="425"/>
    </location>
</feature>
<feature type="compositionally biased region" description="Polar residues" evidence="1">
    <location>
        <begin position="237"/>
        <end position="419"/>
    </location>
</feature>
<accession>A0A7R8WJG1</accession>
<protein>
    <submittedName>
        <fullName evidence="3">Uncharacterized protein</fullName>
    </submittedName>
</protein>
<dbReference type="SUPFAM" id="SSF55961">
    <property type="entry name" value="Bet v1-like"/>
    <property type="match status" value="1"/>
</dbReference>
<proteinExistence type="predicted"/>
<name>A0A7R8WJG1_9CRUS</name>
<feature type="signal peptide" evidence="2">
    <location>
        <begin position="1"/>
        <end position="23"/>
    </location>
</feature>
<dbReference type="Gene3D" id="3.30.530.20">
    <property type="match status" value="1"/>
</dbReference>
<dbReference type="PANTHER" id="PTHR39227">
    <property type="entry name" value="ADIPOGENESIS REGULATORY FACTOR"/>
    <property type="match status" value="1"/>
</dbReference>
<dbReference type="InterPro" id="IPR034450">
    <property type="entry name" value="ADIRF"/>
</dbReference>
<keyword evidence="2" id="KW-0732">Signal</keyword>